<organism evidence="2 3">
    <name type="scientific">Pristionchus mayeri</name>
    <dbReference type="NCBI Taxonomy" id="1317129"/>
    <lineage>
        <taxon>Eukaryota</taxon>
        <taxon>Metazoa</taxon>
        <taxon>Ecdysozoa</taxon>
        <taxon>Nematoda</taxon>
        <taxon>Chromadorea</taxon>
        <taxon>Rhabditida</taxon>
        <taxon>Rhabditina</taxon>
        <taxon>Diplogasteromorpha</taxon>
        <taxon>Diplogasteroidea</taxon>
        <taxon>Neodiplogasteridae</taxon>
        <taxon>Pristionchus</taxon>
    </lineage>
</organism>
<feature type="non-terminal residue" evidence="2">
    <location>
        <position position="98"/>
    </location>
</feature>
<dbReference type="Pfam" id="PF10320">
    <property type="entry name" value="7TM_GPCR_Srsx"/>
    <property type="match status" value="1"/>
</dbReference>
<dbReference type="Proteomes" id="UP001328107">
    <property type="component" value="Unassembled WGS sequence"/>
</dbReference>
<comment type="caution">
    <text evidence="2">The sequence shown here is derived from an EMBL/GenBank/DDBJ whole genome shotgun (WGS) entry which is preliminary data.</text>
</comment>
<name>A0AAN5CJ08_9BILA</name>
<feature type="transmembrane region" description="Helical" evidence="1">
    <location>
        <begin position="76"/>
        <end position="97"/>
    </location>
</feature>
<protein>
    <recommendedName>
        <fullName evidence="4">G protein-coupled receptor</fullName>
    </recommendedName>
</protein>
<sequence>MESSHVLCQYSLRSMLFTNDGNMIIIVHNSASPACRRLFRTICIVMAIDVSGWTITTIILFLVFGSNLREGTQFALHYFAGLAVNSAIAFKAIVYYLT</sequence>
<keyword evidence="1" id="KW-1133">Transmembrane helix</keyword>
<gene>
    <name evidence="2" type="ORF">PMAYCL1PPCAC_15445</name>
</gene>
<reference evidence="3" key="1">
    <citation type="submission" date="2022-10" db="EMBL/GenBank/DDBJ databases">
        <title>Genome assembly of Pristionchus species.</title>
        <authorList>
            <person name="Yoshida K."/>
            <person name="Sommer R.J."/>
        </authorList>
    </citation>
    <scope>NUCLEOTIDE SEQUENCE [LARGE SCALE GENOMIC DNA]</scope>
    <source>
        <strain evidence="3">RS5460</strain>
    </source>
</reference>
<feature type="transmembrane region" description="Helical" evidence="1">
    <location>
        <begin position="38"/>
        <end position="64"/>
    </location>
</feature>
<dbReference type="EMBL" id="BTRK01000004">
    <property type="protein sequence ID" value="GMR45250.1"/>
    <property type="molecule type" value="Genomic_DNA"/>
</dbReference>
<evidence type="ECO:0000313" key="2">
    <source>
        <dbReference type="EMBL" id="GMR45250.1"/>
    </source>
</evidence>
<keyword evidence="1" id="KW-0472">Membrane</keyword>
<accession>A0AAN5CJ08</accession>
<dbReference type="AlphaFoldDB" id="A0AAN5CJ08"/>
<evidence type="ECO:0000313" key="3">
    <source>
        <dbReference type="Proteomes" id="UP001328107"/>
    </source>
</evidence>
<dbReference type="InterPro" id="IPR019424">
    <property type="entry name" value="7TM_GPCR_Srsx"/>
</dbReference>
<proteinExistence type="predicted"/>
<keyword evidence="1" id="KW-0812">Transmembrane</keyword>
<evidence type="ECO:0000256" key="1">
    <source>
        <dbReference type="SAM" id="Phobius"/>
    </source>
</evidence>
<evidence type="ECO:0008006" key="4">
    <source>
        <dbReference type="Google" id="ProtNLM"/>
    </source>
</evidence>
<keyword evidence="3" id="KW-1185">Reference proteome</keyword>